<dbReference type="Gene3D" id="3.10.450.50">
    <property type="match status" value="1"/>
</dbReference>
<feature type="region of interest" description="Disordered" evidence="1">
    <location>
        <begin position="99"/>
        <end position="120"/>
    </location>
</feature>
<organism evidence="3 4">
    <name type="scientific">Rhodoplanes serenus</name>
    <dbReference type="NCBI Taxonomy" id="200615"/>
    <lineage>
        <taxon>Bacteria</taxon>
        <taxon>Pseudomonadati</taxon>
        <taxon>Pseudomonadota</taxon>
        <taxon>Alphaproteobacteria</taxon>
        <taxon>Hyphomicrobiales</taxon>
        <taxon>Nitrobacteraceae</taxon>
        <taxon>Rhodoplanes</taxon>
    </lineage>
</organism>
<dbReference type="EMBL" id="WNKV01000002">
    <property type="protein sequence ID" value="MTW15305.1"/>
    <property type="molecule type" value="Genomic_DNA"/>
</dbReference>
<evidence type="ECO:0000259" key="2">
    <source>
        <dbReference type="Pfam" id="PF12680"/>
    </source>
</evidence>
<dbReference type="InterPro" id="IPR032710">
    <property type="entry name" value="NTF2-like_dom_sf"/>
</dbReference>
<dbReference type="Gene3D" id="3.30.70.1060">
    <property type="entry name" value="Dimeric alpha+beta barrel"/>
    <property type="match status" value="1"/>
</dbReference>
<reference evidence="3 4" key="1">
    <citation type="submission" date="2019-11" db="EMBL/GenBank/DDBJ databases">
        <title>Whole-genome sequence of Rhodoplanes serenus DSM 18633, type strain.</title>
        <authorList>
            <person name="Kyndt J.A."/>
            <person name="Meyer T.E."/>
        </authorList>
    </citation>
    <scope>NUCLEOTIDE SEQUENCE [LARGE SCALE GENOMIC DNA]</scope>
    <source>
        <strain evidence="3 4">DSM 18633</strain>
    </source>
</reference>
<feature type="compositionally biased region" description="Pro residues" evidence="1">
    <location>
        <begin position="99"/>
        <end position="115"/>
    </location>
</feature>
<dbReference type="SUPFAM" id="SSF54427">
    <property type="entry name" value="NTF2-like"/>
    <property type="match status" value="1"/>
</dbReference>
<feature type="domain" description="SnoaL-like" evidence="2">
    <location>
        <begin position="128"/>
        <end position="241"/>
    </location>
</feature>
<gene>
    <name evidence="3" type="ORF">GJ689_03675</name>
</gene>
<dbReference type="RefSeq" id="WP_155478601.1">
    <property type="nucleotide sequence ID" value="NZ_WNKV01000002.1"/>
</dbReference>
<evidence type="ECO:0000313" key="3">
    <source>
        <dbReference type="EMBL" id="MTW15305.1"/>
    </source>
</evidence>
<comment type="caution">
    <text evidence="3">The sequence shown here is derived from an EMBL/GenBank/DDBJ whole genome shotgun (WGS) entry which is preliminary data.</text>
</comment>
<sequence>MLFYVQMKWNYQGRISQDQLWDIEALEGDHGVAGIRAGFVQLYKVVSQHRIIAIVKADSLDDLDRNSMGWLPMREYLEFEQVWALRDYEGFLADVKAKFPPPGQQPAAPPPPPPAAATDPADTREIATAWFHNMNIGKSADALALLDPDVVWANVPTVPGVNDVIPWLGILRGADAVLKSFEVWGQHSKMIRFELLGDLMVDGDRAVGIAHEHSQCLANGNEYHLQVATFLTVRNRKITEWRVHWDSAPIVRAYRNL</sequence>
<name>A0A9X5ARN6_9BRAD</name>
<dbReference type="AlphaFoldDB" id="A0A9X5ARN6"/>
<dbReference type="InterPro" id="IPR037401">
    <property type="entry name" value="SnoaL-like"/>
</dbReference>
<evidence type="ECO:0000256" key="1">
    <source>
        <dbReference type="SAM" id="MobiDB-lite"/>
    </source>
</evidence>
<dbReference type="SUPFAM" id="SSF54909">
    <property type="entry name" value="Dimeric alpha+beta barrel"/>
    <property type="match status" value="1"/>
</dbReference>
<evidence type="ECO:0000313" key="4">
    <source>
        <dbReference type="Proteomes" id="UP000438991"/>
    </source>
</evidence>
<proteinExistence type="predicted"/>
<dbReference type="InterPro" id="IPR011008">
    <property type="entry name" value="Dimeric_a/b-barrel"/>
</dbReference>
<protein>
    <recommendedName>
        <fullName evidence="2">SnoaL-like domain-containing protein</fullName>
    </recommendedName>
</protein>
<dbReference type="Proteomes" id="UP000438991">
    <property type="component" value="Unassembled WGS sequence"/>
</dbReference>
<accession>A0A9X5ARN6</accession>
<dbReference type="Pfam" id="PF12680">
    <property type="entry name" value="SnoaL_2"/>
    <property type="match status" value="1"/>
</dbReference>